<proteinExistence type="predicted"/>
<protein>
    <recommendedName>
        <fullName evidence="3">Copper chaperone CopZ</fullName>
    </recommendedName>
</protein>
<dbReference type="EMBL" id="LT629740">
    <property type="protein sequence ID" value="SDS40923.1"/>
    <property type="molecule type" value="Genomic_DNA"/>
</dbReference>
<dbReference type="STRING" id="652787.SAMN05216490_1102"/>
<keyword evidence="2" id="KW-1185">Reference proteome</keyword>
<name>A0A1H1RZ05_MUCMA</name>
<evidence type="ECO:0008006" key="3">
    <source>
        <dbReference type="Google" id="ProtNLM"/>
    </source>
</evidence>
<sequence length="73" mass="8371">MIMDVMVFVTSVYNRKAVNKVQPLLTAVPAISQWNFDLEDCDHILRVVANNLSPRKVESLLQSVGFDCRELEY</sequence>
<evidence type="ECO:0000313" key="1">
    <source>
        <dbReference type="EMBL" id="SDS40923.1"/>
    </source>
</evidence>
<reference evidence="1 2" key="1">
    <citation type="submission" date="2016-10" db="EMBL/GenBank/DDBJ databases">
        <authorList>
            <person name="de Groot N.N."/>
        </authorList>
    </citation>
    <scope>NUCLEOTIDE SEQUENCE [LARGE SCALE GENOMIC DNA]</scope>
    <source>
        <strain evidence="1 2">MP1X4</strain>
    </source>
</reference>
<dbReference type="Proteomes" id="UP000199679">
    <property type="component" value="Chromosome I"/>
</dbReference>
<organism evidence="1 2">
    <name type="scientific">Mucilaginibacter mallensis</name>
    <dbReference type="NCBI Taxonomy" id="652787"/>
    <lineage>
        <taxon>Bacteria</taxon>
        <taxon>Pseudomonadati</taxon>
        <taxon>Bacteroidota</taxon>
        <taxon>Sphingobacteriia</taxon>
        <taxon>Sphingobacteriales</taxon>
        <taxon>Sphingobacteriaceae</taxon>
        <taxon>Mucilaginibacter</taxon>
    </lineage>
</organism>
<dbReference type="AlphaFoldDB" id="A0A1H1RZ05"/>
<dbReference type="OrthoDB" id="1036397at2"/>
<evidence type="ECO:0000313" key="2">
    <source>
        <dbReference type="Proteomes" id="UP000199679"/>
    </source>
</evidence>
<gene>
    <name evidence="1" type="ORF">SAMN05216490_1102</name>
</gene>
<accession>A0A1H1RZ05</accession>